<gene>
    <name evidence="3" type="primary">LOC117643568</name>
</gene>
<name>A0A6P8YNI5_THRPL</name>
<dbReference type="KEGG" id="tpal:117643568"/>
<dbReference type="GeneID" id="117643568"/>
<feature type="chain" id="PRO_5028424588" evidence="1">
    <location>
        <begin position="22"/>
        <end position="142"/>
    </location>
</feature>
<evidence type="ECO:0000256" key="1">
    <source>
        <dbReference type="SAM" id="SignalP"/>
    </source>
</evidence>
<protein>
    <submittedName>
        <fullName evidence="3">Uncharacterized protein LOC117643568 isoform X1</fullName>
    </submittedName>
</protein>
<dbReference type="InParanoid" id="A0A6P8YNI5"/>
<dbReference type="AlphaFoldDB" id="A0A6P8YNI5"/>
<organism evidence="3">
    <name type="scientific">Thrips palmi</name>
    <name type="common">Melon thrips</name>
    <dbReference type="NCBI Taxonomy" id="161013"/>
    <lineage>
        <taxon>Eukaryota</taxon>
        <taxon>Metazoa</taxon>
        <taxon>Ecdysozoa</taxon>
        <taxon>Arthropoda</taxon>
        <taxon>Hexapoda</taxon>
        <taxon>Insecta</taxon>
        <taxon>Pterygota</taxon>
        <taxon>Neoptera</taxon>
        <taxon>Paraneoptera</taxon>
        <taxon>Thysanoptera</taxon>
        <taxon>Terebrantia</taxon>
        <taxon>Thripoidea</taxon>
        <taxon>Thripidae</taxon>
        <taxon>Thrips</taxon>
    </lineage>
</organism>
<sequence>MAFLSTSVVACAILAYVLVDAKVHNPYDDQYYAYKPSFTLKSYSPPCKFDYPYNPTELATLEKRLLTCMKDLPSRPFPNKTTPNLDCARAAVDSLRGSQARSTAGVPAATVACLRLPRYAATLNKDIISKAETCIQNAVKAL</sequence>
<keyword evidence="1" id="KW-0732">Signal</keyword>
<keyword evidence="2" id="KW-1185">Reference proteome</keyword>
<feature type="signal peptide" evidence="1">
    <location>
        <begin position="1"/>
        <end position="21"/>
    </location>
</feature>
<reference evidence="3" key="1">
    <citation type="submission" date="2025-08" db="UniProtKB">
        <authorList>
            <consortium name="RefSeq"/>
        </authorList>
    </citation>
    <scope>IDENTIFICATION</scope>
    <source>
        <tissue evidence="3">Total insect</tissue>
    </source>
</reference>
<evidence type="ECO:0000313" key="3">
    <source>
        <dbReference type="RefSeq" id="XP_034238411.1"/>
    </source>
</evidence>
<dbReference type="RefSeq" id="XP_034238411.1">
    <property type="nucleotide sequence ID" value="XM_034382520.1"/>
</dbReference>
<accession>A0A6P8YNI5</accession>
<evidence type="ECO:0000313" key="2">
    <source>
        <dbReference type="Proteomes" id="UP000515158"/>
    </source>
</evidence>
<dbReference type="Proteomes" id="UP000515158">
    <property type="component" value="Unplaced"/>
</dbReference>
<proteinExistence type="predicted"/>